<reference evidence="4 5" key="1">
    <citation type="submission" date="2010-12" db="EMBL/GenBank/DDBJ databases">
        <authorList>
            <person name="Muzny D."/>
            <person name="Qin X."/>
            <person name="Deng J."/>
            <person name="Jiang H."/>
            <person name="Liu Y."/>
            <person name="Qu J."/>
            <person name="Song X.-Z."/>
            <person name="Zhang L."/>
            <person name="Thornton R."/>
            <person name="Coyle M."/>
            <person name="Francisco L."/>
            <person name="Jackson L."/>
            <person name="Javaid M."/>
            <person name="Korchina V."/>
            <person name="Kovar C."/>
            <person name="Mata R."/>
            <person name="Mathew T."/>
            <person name="Ngo R."/>
            <person name="Nguyen L."/>
            <person name="Nguyen N."/>
            <person name="Okwuonu G."/>
            <person name="Ongeri F."/>
            <person name="Pham C."/>
            <person name="Simmons D."/>
            <person name="Wilczek-Boney K."/>
            <person name="Hale W."/>
            <person name="Jakkamsetti A."/>
            <person name="Pham P."/>
            <person name="Ruth R."/>
            <person name="San Lucas F."/>
            <person name="Warren J."/>
            <person name="Zhang J."/>
            <person name="Zhao Z."/>
            <person name="Zhou C."/>
            <person name="Zhu D."/>
            <person name="Lee S."/>
            <person name="Bess C."/>
            <person name="Blankenburg K."/>
            <person name="Forbes L."/>
            <person name="Fu Q."/>
            <person name="Gubbala S."/>
            <person name="Hirani K."/>
            <person name="Jayaseelan J.C."/>
            <person name="Lara F."/>
            <person name="Munidasa M."/>
            <person name="Palculict T."/>
            <person name="Patil S."/>
            <person name="Pu L.-L."/>
            <person name="Saada N."/>
            <person name="Tang L."/>
            <person name="Weissenberger G."/>
            <person name="Zhu Y."/>
            <person name="Hemphill L."/>
            <person name="Shang Y."/>
            <person name="Youmans B."/>
            <person name="Ayvaz T."/>
            <person name="Ross M."/>
            <person name="Santibanez J."/>
            <person name="Aqrawi P."/>
            <person name="Gross S."/>
            <person name="Joshi V."/>
            <person name="Fowler G."/>
            <person name="Nazareth L."/>
            <person name="Reid J."/>
            <person name="Worley K."/>
            <person name="Petrosino J."/>
            <person name="Highlander S."/>
            <person name="Gibbs R."/>
        </authorList>
    </citation>
    <scope>NUCLEOTIDE SEQUENCE [LARGE SCALE GENOMIC DNA]</scope>
    <source>
        <strain evidence="4 5">ATCC 23263</strain>
    </source>
</reference>
<evidence type="ECO:0000259" key="3">
    <source>
        <dbReference type="PROSITE" id="PS51000"/>
    </source>
</evidence>
<dbReference type="HOGENOM" id="CLU_060699_1_4_9"/>
<dbReference type="EMBL" id="AEQN01000026">
    <property type="protein sequence ID" value="EFV00905.1"/>
    <property type="molecule type" value="Genomic_DNA"/>
</dbReference>
<accession>E6MJ85</accession>
<dbReference type="InterPro" id="IPR014036">
    <property type="entry name" value="DeoR-like_C"/>
</dbReference>
<evidence type="ECO:0000313" key="5">
    <source>
        <dbReference type="Proteomes" id="UP000004754"/>
    </source>
</evidence>
<keyword evidence="2" id="KW-0804">Transcription</keyword>
<dbReference type="SMART" id="SM00420">
    <property type="entry name" value="HTH_DEOR"/>
    <property type="match status" value="1"/>
</dbReference>
<dbReference type="InterPro" id="IPR001034">
    <property type="entry name" value="DeoR_HTH"/>
</dbReference>
<sequence length="257" mass="28512">MDEKKIRILQMLQQKGRVSVKELSRELACSAVTVRTKIKELSEAGQLIRVHGGALRADEGQEDFDRKYHGRHIHQHVAEKKSIAACAYRYIEDQDIILLDDSTTCFYLALFIKAHPEKNVAVVTNSLASANELANLSHVELYMIGGNVGGFLPATMGELAEKSIAGFKVEKAFIGVHSINFEIGLTSIAAPQMQIKQAILRTADQVYVLADSSKFGNGYFSVICPMDEVHQIITDNRISESNRQKAEALHIQMVIAE</sequence>
<dbReference type="SUPFAM" id="SSF100950">
    <property type="entry name" value="NagB/RpiA/CoA transferase-like"/>
    <property type="match status" value="1"/>
</dbReference>
<dbReference type="eggNOG" id="COG1349">
    <property type="taxonomic scope" value="Bacteria"/>
</dbReference>
<dbReference type="RefSeq" id="WP_006599492.1">
    <property type="nucleotide sequence ID" value="NZ_GL622359.1"/>
</dbReference>
<dbReference type="STRING" id="887929.HMP0721_2070"/>
<evidence type="ECO:0000313" key="4">
    <source>
        <dbReference type="EMBL" id="EFV00905.1"/>
    </source>
</evidence>
<proteinExistence type="predicted"/>
<dbReference type="SMART" id="SM01134">
    <property type="entry name" value="DeoRC"/>
    <property type="match status" value="1"/>
</dbReference>
<name>E6MJ85_9FIRM</name>
<dbReference type="PRINTS" id="PR00033">
    <property type="entry name" value="HTHASNC"/>
</dbReference>
<dbReference type="Pfam" id="PF08220">
    <property type="entry name" value="HTH_DeoR"/>
    <property type="match status" value="1"/>
</dbReference>
<dbReference type="InterPro" id="IPR050313">
    <property type="entry name" value="Carb_Metab_HTH_regulators"/>
</dbReference>
<keyword evidence="1" id="KW-0805">Transcription regulation</keyword>
<comment type="caution">
    <text evidence="4">The sequence shown here is derived from an EMBL/GenBank/DDBJ whole genome shotgun (WGS) entry which is preliminary data.</text>
</comment>
<dbReference type="Gene3D" id="3.40.50.1360">
    <property type="match status" value="1"/>
</dbReference>
<dbReference type="PANTHER" id="PTHR30363">
    <property type="entry name" value="HTH-TYPE TRANSCRIPTIONAL REGULATOR SRLR-RELATED"/>
    <property type="match status" value="1"/>
</dbReference>
<dbReference type="AlphaFoldDB" id="E6MJ85"/>
<evidence type="ECO:0000256" key="1">
    <source>
        <dbReference type="ARBA" id="ARBA00023015"/>
    </source>
</evidence>
<organism evidence="4 5">
    <name type="scientific">Pseudoramibacter alactolyticus ATCC 23263</name>
    <dbReference type="NCBI Taxonomy" id="887929"/>
    <lineage>
        <taxon>Bacteria</taxon>
        <taxon>Bacillati</taxon>
        <taxon>Bacillota</taxon>
        <taxon>Clostridia</taxon>
        <taxon>Eubacteriales</taxon>
        <taxon>Eubacteriaceae</taxon>
        <taxon>Pseudoramibacter</taxon>
    </lineage>
</organism>
<dbReference type="Pfam" id="PF00455">
    <property type="entry name" value="DeoRC"/>
    <property type="match status" value="1"/>
</dbReference>
<keyword evidence="5" id="KW-1185">Reference proteome</keyword>
<dbReference type="InterPro" id="IPR036388">
    <property type="entry name" value="WH-like_DNA-bd_sf"/>
</dbReference>
<dbReference type="Proteomes" id="UP000004754">
    <property type="component" value="Unassembled WGS sequence"/>
</dbReference>
<dbReference type="GO" id="GO:0043565">
    <property type="term" value="F:sequence-specific DNA binding"/>
    <property type="evidence" value="ECO:0007669"/>
    <property type="project" value="InterPro"/>
</dbReference>
<dbReference type="SUPFAM" id="SSF46785">
    <property type="entry name" value="Winged helix' DNA-binding domain"/>
    <property type="match status" value="1"/>
</dbReference>
<dbReference type="Gene3D" id="1.10.10.10">
    <property type="entry name" value="Winged helix-like DNA-binding domain superfamily/Winged helix DNA-binding domain"/>
    <property type="match status" value="1"/>
</dbReference>
<gene>
    <name evidence="4" type="ORF">HMP0721_2070</name>
</gene>
<evidence type="ECO:0000256" key="2">
    <source>
        <dbReference type="ARBA" id="ARBA00023163"/>
    </source>
</evidence>
<feature type="domain" description="HTH deoR-type" evidence="3">
    <location>
        <begin position="1"/>
        <end position="56"/>
    </location>
</feature>
<dbReference type="PROSITE" id="PS51000">
    <property type="entry name" value="HTH_DEOR_2"/>
    <property type="match status" value="1"/>
</dbReference>
<dbReference type="GO" id="GO:0003700">
    <property type="term" value="F:DNA-binding transcription factor activity"/>
    <property type="evidence" value="ECO:0007669"/>
    <property type="project" value="InterPro"/>
</dbReference>
<dbReference type="InterPro" id="IPR037171">
    <property type="entry name" value="NagB/RpiA_transferase-like"/>
</dbReference>
<protein>
    <submittedName>
        <fullName evidence="4">Transcriptional regulator, DeoR family</fullName>
    </submittedName>
</protein>
<dbReference type="InterPro" id="IPR000485">
    <property type="entry name" value="AsnC-type_HTH_dom"/>
</dbReference>
<dbReference type="OrthoDB" id="66249at2"/>
<dbReference type="InterPro" id="IPR036390">
    <property type="entry name" value="WH_DNA-bd_sf"/>
</dbReference>
<dbReference type="PANTHER" id="PTHR30363:SF44">
    <property type="entry name" value="AGA OPERON TRANSCRIPTIONAL REPRESSOR-RELATED"/>
    <property type="match status" value="1"/>
</dbReference>